<dbReference type="Gene3D" id="1.20.5.190">
    <property type="match status" value="1"/>
</dbReference>
<proteinExistence type="predicted"/>
<dbReference type="SUPFAM" id="SSF52058">
    <property type="entry name" value="L domain-like"/>
    <property type="match status" value="1"/>
</dbReference>
<protein>
    <submittedName>
        <fullName evidence="4">Leucine-rich repeat and IQ domain-containing protein 1</fullName>
    </submittedName>
</protein>
<dbReference type="PROSITE" id="PS51450">
    <property type="entry name" value="LRR"/>
    <property type="match status" value="2"/>
</dbReference>
<comment type="caution">
    <text evidence="4">The sequence shown here is derived from an EMBL/GenBank/DDBJ whole genome shotgun (WGS) entry which is preliminary data.</text>
</comment>
<feature type="compositionally biased region" description="Polar residues" evidence="3">
    <location>
        <begin position="1588"/>
        <end position="1598"/>
    </location>
</feature>
<keyword evidence="5" id="KW-1185">Reference proteome</keyword>
<feature type="region of interest" description="Disordered" evidence="3">
    <location>
        <begin position="1145"/>
        <end position="1179"/>
    </location>
</feature>
<dbReference type="Proteomes" id="UP001249851">
    <property type="component" value="Unassembled WGS sequence"/>
</dbReference>
<dbReference type="PROSITE" id="PS50096">
    <property type="entry name" value="IQ"/>
    <property type="match status" value="2"/>
</dbReference>
<evidence type="ECO:0000256" key="2">
    <source>
        <dbReference type="ARBA" id="ARBA00022737"/>
    </source>
</evidence>
<dbReference type="Pfam" id="PF00612">
    <property type="entry name" value="IQ"/>
    <property type="match status" value="2"/>
</dbReference>
<dbReference type="InterPro" id="IPR025875">
    <property type="entry name" value="Leu-rich_rpt_4"/>
</dbReference>
<feature type="region of interest" description="Disordered" evidence="3">
    <location>
        <begin position="1570"/>
        <end position="1602"/>
    </location>
</feature>
<keyword evidence="1" id="KW-0433">Leucine-rich repeat</keyword>
<dbReference type="Pfam" id="PF12799">
    <property type="entry name" value="LRR_4"/>
    <property type="match status" value="1"/>
</dbReference>
<dbReference type="SMART" id="SM00365">
    <property type="entry name" value="LRR_SD22"/>
    <property type="match status" value="2"/>
</dbReference>
<dbReference type="Gene3D" id="3.80.10.10">
    <property type="entry name" value="Ribonuclease Inhibitor"/>
    <property type="match status" value="3"/>
</dbReference>
<reference evidence="4" key="1">
    <citation type="journal article" date="2023" name="G3 (Bethesda)">
        <title>Whole genome assembly and annotation of the endangered Caribbean coral Acropora cervicornis.</title>
        <authorList>
            <person name="Selwyn J.D."/>
            <person name="Vollmer S.V."/>
        </authorList>
    </citation>
    <scope>NUCLEOTIDE SEQUENCE</scope>
    <source>
        <strain evidence="4">K2</strain>
    </source>
</reference>
<sequence>MTCVLDEDEADIEADIQRELDALGNDCLQIEDLEDETSTTPRATEVKDNSLPDSIEQYLRLLHSRTEGAEEEVKECELILEKLPVDGGLKDDEALLAKRIKDELGDDFEEQPLVLRDQVLSELEEAELKEGQEKQAAENRDEDKNMFALEVLRPGFIEEIQALEEKAQLELQELEKKQTGKFQEREKWYQERKEEEEARQEKEKQARIQRQVEFEAAQEKLLKEQQVLKQKLEMEAKEEEKKLKEMEQRFQMEIRAIEEERKRQNEAFIEAQQKEAQYQQEKRSNASIKIQKCYKGYRVRKEYQPLLETKKQERMKKRQEELDRIERVERKLREDAERKKREEEQKRKEENEKKKREEEEKRKLEAAEKQRKQEEEKNRREEEKRKKEEEKRRFEEEQRIREEQQRKKEEQKRRLEEEKRIREEEKQKKEEEQEKLRKLEEEKRMTEEEQLKKQEEEKQRKFAEEARRREEEKRKKEQEERRKRDAEEKHAEVERKRKVQEEERAKRVQENENELREEQLISTEEQKRNVEERIGKQKKENKGEKEGFGAKEKEWEVEEWKEQEGNKEGVKMMAQDGKEESRKVEQTVEGLTPNTFEDGSQGHVVKSEPCDMRNEGEMRPSQLNLSDQSKVPSLALTGELEARRLLWLKEHVPLSSNLTAEERDHPVALKSKPRRVFSASKHLPALTEEKLLQSSPTNIPLFRVQAVALRDEPSCSMRSLDKCPELRSLTLHNCGLHAVEGLEKCTELQELHLKNNKIEAINCRGLSKLEVISLADNNLASIHGFEGCISVVSLDLCNNKITRIVRVRFSYPVISSRINPSIGIGQGQRKTLDRVGFERTTFRAGSPLLHRLSYKYLDTRSERKQVVGDLSMCNKLQELLMANNQLINTKGLSCLRNVQHLDLSQNHLARVTGIERCVLLQTLNLRANNLQEPPRLTDCVLLREIRLDDNSISSLDCFCSAWLPLLQFLSAFLVEVEAKMASSSITCTSDEELLESARKHPVLYDKGNTLYRQVANYDTESLIPGLESGGRRLKTLSIEGNPVQEDPDCRSSILQALPCLKSLDGEYLSGQDVVTAPNEVVFIDMCQRQLRSQKDLLLKQATQEISSDIQAYEPDQRSKRLQFMSQYHNERLELAVRHLREHETFAEESYQSTASKKTPRDLDARQTVESQNNQNKEKYSCRKQPINSLKQRHYAATKIQALWRAGHGLCHFRWPVRSTGELACNPVSRKPLRDPEGMPSILTQDNMNAKRVRELWLAAVTIQSAWRGHVVRSRLRIEAKELPDPQRNSAAIVIQLSSKVLLYPELSEIIDRIVAILEAHFRGQRVRRRLAEALRAAHFFDGDDEEEFDYDEEVDLSAFDFDESTLEHGWTPSDTPQMPSRGPVLKMPGQSTKNIRQYSAYGDSSNGSPFPAKPLQAWRSADSPIVSADQLTVATTTVDHDELSVASGTLSHQSHRAEELGTEWGFQNSQTTELMLRRARKMKYNPARRKKLLDPNKRLALFKKLEETHKLRDVKPPPTKRQPPKRVEYFAAREAMAHHLASTSQSTEERNRQQMTYSWVYKQAVVHKDEEQNIMGDRKEYAPENRANKTSPTKTNRPPVTLPQMDPAVLSGRSLPLISSPLFSQYADQSRPQEADFPRRDALSSETRVHFPAIKTHSVPNLLARSTATGEQPIRSEKSNSAGARYNRGPRNKR</sequence>
<evidence type="ECO:0000313" key="4">
    <source>
        <dbReference type="EMBL" id="KAK2569312.1"/>
    </source>
</evidence>
<feature type="region of interest" description="Disordered" evidence="3">
    <location>
        <begin position="184"/>
        <end position="203"/>
    </location>
</feature>
<organism evidence="4 5">
    <name type="scientific">Acropora cervicornis</name>
    <name type="common">Staghorn coral</name>
    <dbReference type="NCBI Taxonomy" id="6130"/>
    <lineage>
        <taxon>Eukaryota</taxon>
        <taxon>Metazoa</taxon>
        <taxon>Cnidaria</taxon>
        <taxon>Anthozoa</taxon>
        <taxon>Hexacorallia</taxon>
        <taxon>Scleractinia</taxon>
        <taxon>Astrocoeniina</taxon>
        <taxon>Acroporidae</taxon>
        <taxon>Acropora</taxon>
    </lineage>
</organism>
<keyword evidence="2" id="KW-0677">Repeat</keyword>
<dbReference type="SMART" id="SM00015">
    <property type="entry name" value="IQ"/>
    <property type="match status" value="4"/>
</dbReference>
<accession>A0AAD9VCT4</accession>
<feature type="region of interest" description="Disordered" evidence="3">
    <location>
        <begin position="304"/>
        <end position="585"/>
    </location>
</feature>
<gene>
    <name evidence="4" type="ORF">P5673_006227</name>
</gene>
<dbReference type="EMBL" id="JARQWQ010000010">
    <property type="protein sequence ID" value="KAK2569312.1"/>
    <property type="molecule type" value="Genomic_DNA"/>
</dbReference>
<dbReference type="PANTHER" id="PTHR46652">
    <property type="entry name" value="LEUCINE-RICH REPEAT AND IQ DOMAIN-CONTAINING PROTEIN 1-RELATED"/>
    <property type="match status" value="1"/>
</dbReference>
<dbReference type="InterPro" id="IPR032675">
    <property type="entry name" value="LRR_dom_sf"/>
</dbReference>
<feature type="region of interest" description="Disordered" evidence="3">
    <location>
        <begin position="1660"/>
        <end position="1694"/>
    </location>
</feature>
<dbReference type="InterPro" id="IPR050836">
    <property type="entry name" value="SDS22/Internalin_LRR"/>
</dbReference>
<reference evidence="4" key="2">
    <citation type="journal article" date="2023" name="Science">
        <title>Genomic signatures of disease resistance in endangered staghorn corals.</title>
        <authorList>
            <person name="Vollmer S.V."/>
            <person name="Selwyn J.D."/>
            <person name="Despard B.A."/>
            <person name="Roesel C.L."/>
        </authorList>
    </citation>
    <scope>NUCLEOTIDE SEQUENCE</scope>
    <source>
        <strain evidence="4">K2</strain>
    </source>
</reference>
<evidence type="ECO:0000256" key="3">
    <source>
        <dbReference type="SAM" id="MobiDB-lite"/>
    </source>
</evidence>
<feature type="compositionally biased region" description="Basic and acidic residues" evidence="3">
    <location>
        <begin position="1570"/>
        <end position="1587"/>
    </location>
</feature>
<dbReference type="InterPro" id="IPR001611">
    <property type="entry name" value="Leu-rich_rpt"/>
</dbReference>
<feature type="region of interest" description="Disordered" evidence="3">
    <location>
        <begin position="1368"/>
        <end position="1389"/>
    </location>
</feature>
<evidence type="ECO:0000256" key="1">
    <source>
        <dbReference type="ARBA" id="ARBA00022614"/>
    </source>
</evidence>
<dbReference type="CDD" id="cd23767">
    <property type="entry name" value="IQCD"/>
    <property type="match status" value="2"/>
</dbReference>
<dbReference type="PANTHER" id="PTHR46652:SF7">
    <property type="entry name" value="LEUCINE-RICH REPEAT AND IQ DOMAIN-CONTAINING PROTEIN 1"/>
    <property type="match status" value="1"/>
</dbReference>
<name>A0AAD9VCT4_ACRCE</name>
<dbReference type="InterPro" id="IPR000048">
    <property type="entry name" value="IQ_motif_EF-hand-BS"/>
</dbReference>
<evidence type="ECO:0000313" key="5">
    <source>
        <dbReference type="Proteomes" id="UP001249851"/>
    </source>
</evidence>